<evidence type="ECO:0000256" key="1">
    <source>
        <dbReference type="ARBA" id="ARBA00022723"/>
    </source>
</evidence>
<dbReference type="Gene3D" id="2.60.40.150">
    <property type="entry name" value="C2 domain"/>
    <property type="match status" value="1"/>
</dbReference>
<dbReference type="Pfam" id="PF00168">
    <property type="entry name" value="C2"/>
    <property type="match status" value="1"/>
</dbReference>
<feature type="region of interest" description="Disordered" evidence="3">
    <location>
        <begin position="450"/>
        <end position="469"/>
    </location>
</feature>
<dbReference type="PROSITE" id="PS50004">
    <property type="entry name" value="C2"/>
    <property type="match status" value="1"/>
</dbReference>
<evidence type="ECO:0000256" key="3">
    <source>
        <dbReference type="SAM" id="MobiDB-lite"/>
    </source>
</evidence>
<sequence length="625" mass="67487">MVVLAMAKGGGTLHVTLVSATLSPLSPAQDSADSYATLTCGKQQFTTKVAQDQGILPTWNERHRFEIEDRDEFEFQELIIAIFAARSELNELLGIAKLPFCKVISVNEETSLYPLSLPNNGERGQVKVTLKWESQIGIPESGSDSGNERIQPSGPMYPPASTQPSLSAESYHEKQLYADASAPADAAASALAGLALSKEKQLSESIESSRQDESGSASNGTGQQSEAQVPYSTYQPLAWKRQNHPHQPPEIDTSSVGDSYPSYSTEAPGSSPSLPYLASPIGGVVTNGVDYSSPPQAYTHPPYEIISRMKDSLSVSLPPNAYPESDHEYPSPPAKHTTPNVDLQGGNKVERVSDDQVPFYSDIQCSQSEGYPPAFQAHETNAGYQSYPDFSPFSLSEKYPPTAPSYPPNVDFTTKQGTGSSPMYSAAPHAGVYAPECNVGYRSESSFPSSSHYDNSTRHSAGYPGCENAAEGKEKTKFSVNASSHGTSEEDVQGREKGFHGYEYAYPSEGYGQPYYPSPIYPQYGYPPQNIPHGYPPAGFPPQYAPQQYVAPGLGGLYPQHGHQLQFGVPPAYHVHPQQQVPYSHNGGHEGHYGGAKVGSHNGEHSYWQQGYGGHHSGGHGYGGY</sequence>
<dbReference type="AlphaFoldDB" id="A0ABD1YZ16"/>
<evidence type="ECO:0000313" key="5">
    <source>
        <dbReference type="EMBL" id="KAL2636020.1"/>
    </source>
</evidence>
<dbReference type="GO" id="GO:0046872">
    <property type="term" value="F:metal ion binding"/>
    <property type="evidence" value="ECO:0007669"/>
    <property type="project" value="UniProtKB-KW"/>
</dbReference>
<dbReference type="Proteomes" id="UP001605036">
    <property type="component" value="Unassembled WGS sequence"/>
</dbReference>
<dbReference type="InterPro" id="IPR000008">
    <property type="entry name" value="C2_dom"/>
</dbReference>
<dbReference type="EMBL" id="JBHFFA010000003">
    <property type="protein sequence ID" value="KAL2636020.1"/>
    <property type="molecule type" value="Genomic_DNA"/>
</dbReference>
<dbReference type="CDD" id="cd00030">
    <property type="entry name" value="C2"/>
    <property type="match status" value="1"/>
</dbReference>
<dbReference type="PANTHER" id="PTHR46502:SF2">
    <property type="entry name" value="16 KDA PHLOEM PROTEIN 2"/>
    <property type="match status" value="1"/>
</dbReference>
<feature type="domain" description="C2" evidence="4">
    <location>
        <begin position="1"/>
        <end position="113"/>
    </location>
</feature>
<protein>
    <recommendedName>
        <fullName evidence="4">C2 domain-containing protein</fullName>
    </recommendedName>
</protein>
<proteinExistence type="predicted"/>
<gene>
    <name evidence="5" type="ORF">R1flu_007499</name>
</gene>
<keyword evidence="6" id="KW-1185">Reference proteome</keyword>
<evidence type="ECO:0000256" key="2">
    <source>
        <dbReference type="ARBA" id="ARBA00022837"/>
    </source>
</evidence>
<evidence type="ECO:0000259" key="4">
    <source>
        <dbReference type="PROSITE" id="PS50004"/>
    </source>
</evidence>
<name>A0ABD1YZ16_9MARC</name>
<feature type="region of interest" description="Disordered" evidence="3">
    <location>
        <begin position="586"/>
        <end position="613"/>
    </location>
</feature>
<feature type="region of interest" description="Disordered" evidence="3">
    <location>
        <begin position="202"/>
        <end position="274"/>
    </location>
</feature>
<feature type="compositionally biased region" description="Polar residues" evidence="3">
    <location>
        <begin position="214"/>
        <end position="235"/>
    </location>
</feature>
<dbReference type="InterPro" id="IPR035892">
    <property type="entry name" value="C2_domain_sf"/>
</dbReference>
<feature type="compositionally biased region" description="Polar residues" evidence="3">
    <location>
        <begin position="252"/>
        <end position="273"/>
    </location>
</feature>
<dbReference type="SMART" id="SM00239">
    <property type="entry name" value="C2"/>
    <property type="match status" value="1"/>
</dbReference>
<comment type="caution">
    <text evidence="5">The sequence shown here is derived from an EMBL/GenBank/DDBJ whole genome shotgun (WGS) entry which is preliminary data.</text>
</comment>
<accession>A0ABD1YZ16</accession>
<keyword evidence="2" id="KW-0106">Calcium</keyword>
<feature type="region of interest" description="Disordered" evidence="3">
    <location>
        <begin position="137"/>
        <end position="170"/>
    </location>
</feature>
<feature type="region of interest" description="Disordered" evidence="3">
    <location>
        <begin position="321"/>
        <end position="344"/>
    </location>
</feature>
<dbReference type="PANTHER" id="PTHR46502">
    <property type="entry name" value="C2 DOMAIN-CONTAINING"/>
    <property type="match status" value="1"/>
</dbReference>
<dbReference type="SUPFAM" id="SSF49562">
    <property type="entry name" value="C2 domain (Calcium/lipid-binding domain, CaLB)"/>
    <property type="match status" value="1"/>
</dbReference>
<evidence type="ECO:0000313" key="6">
    <source>
        <dbReference type="Proteomes" id="UP001605036"/>
    </source>
</evidence>
<keyword evidence="1" id="KW-0479">Metal-binding</keyword>
<feature type="compositionally biased region" description="Basic and acidic residues" evidence="3">
    <location>
        <begin position="202"/>
        <end position="213"/>
    </location>
</feature>
<reference evidence="5 6" key="1">
    <citation type="submission" date="2024-09" db="EMBL/GenBank/DDBJ databases">
        <title>Chromosome-scale assembly of Riccia fluitans.</title>
        <authorList>
            <person name="Paukszto L."/>
            <person name="Sawicki J."/>
            <person name="Karawczyk K."/>
            <person name="Piernik-Szablinska J."/>
            <person name="Szczecinska M."/>
            <person name="Mazdziarz M."/>
        </authorList>
    </citation>
    <scope>NUCLEOTIDE SEQUENCE [LARGE SCALE GENOMIC DNA]</scope>
    <source>
        <strain evidence="5">Rf_01</strain>
        <tissue evidence="5">Aerial parts of the thallus</tissue>
    </source>
</reference>
<organism evidence="5 6">
    <name type="scientific">Riccia fluitans</name>
    <dbReference type="NCBI Taxonomy" id="41844"/>
    <lineage>
        <taxon>Eukaryota</taxon>
        <taxon>Viridiplantae</taxon>
        <taxon>Streptophyta</taxon>
        <taxon>Embryophyta</taxon>
        <taxon>Marchantiophyta</taxon>
        <taxon>Marchantiopsida</taxon>
        <taxon>Marchantiidae</taxon>
        <taxon>Marchantiales</taxon>
        <taxon>Ricciaceae</taxon>
        <taxon>Riccia</taxon>
    </lineage>
</organism>